<gene>
    <name evidence="1" type="ORF">E8M01_21315</name>
</gene>
<dbReference type="RefSeq" id="WP_136961987.1">
    <property type="nucleotide sequence ID" value="NZ_CP039690.1"/>
</dbReference>
<evidence type="ECO:0000313" key="1">
    <source>
        <dbReference type="EMBL" id="QCI66545.1"/>
    </source>
</evidence>
<reference evidence="1 2" key="1">
    <citation type="submission" date="2019-04" db="EMBL/GenBank/DDBJ databases">
        <title>Phreatobacter aquaticus sp. nov.</title>
        <authorList>
            <person name="Choi A."/>
        </authorList>
    </citation>
    <scope>NUCLEOTIDE SEQUENCE [LARGE SCALE GENOMIC DNA]</scope>
    <source>
        <strain evidence="1 2">KCTC 52518</strain>
    </source>
</reference>
<dbReference type="Pfam" id="PF04325">
    <property type="entry name" value="DUF465"/>
    <property type="match status" value="1"/>
</dbReference>
<dbReference type="InterPro" id="IPR007420">
    <property type="entry name" value="DUF465"/>
</dbReference>
<accession>A0A4D7B5Z6</accession>
<dbReference type="OrthoDB" id="1263265at2"/>
<dbReference type="InterPro" id="IPR038444">
    <property type="entry name" value="DUF465_sf"/>
</dbReference>
<proteinExistence type="predicted"/>
<dbReference type="Gene3D" id="6.10.280.50">
    <property type="match status" value="1"/>
</dbReference>
<keyword evidence="2" id="KW-1185">Reference proteome</keyword>
<protein>
    <submittedName>
        <fullName evidence="1">DUF465 domain-containing protein</fullName>
    </submittedName>
</protein>
<dbReference type="AlphaFoldDB" id="A0A4D7B5Z6"/>
<dbReference type="KEGG" id="pstg:E8M01_21315"/>
<dbReference type="EMBL" id="CP039690">
    <property type="protein sequence ID" value="QCI66545.1"/>
    <property type="molecule type" value="Genomic_DNA"/>
</dbReference>
<name>A0A4D7B5Z6_9HYPH</name>
<evidence type="ECO:0000313" key="2">
    <source>
        <dbReference type="Proteomes" id="UP000298781"/>
    </source>
</evidence>
<dbReference type="Proteomes" id="UP000298781">
    <property type="component" value="Chromosome"/>
</dbReference>
<organism evidence="1 2">
    <name type="scientific">Phreatobacter stygius</name>
    <dbReference type="NCBI Taxonomy" id="1940610"/>
    <lineage>
        <taxon>Bacteria</taxon>
        <taxon>Pseudomonadati</taxon>
        <taxon>Pseudomonadota</taxon>
        <taxon>Alphaproteobacteria</taxon>
        <taxon>Hyphomicrobiales</taxon>
        <taxon>Phreatobacteraceae</taxon>
        <taxon>Phreatobacter</taxon>
    </lineage>
</organism>
<sequence length="81" mass="8902">MSHVPNDLAAEFPDAGPAIAKLKASNPHFAKVIESYHSVNKEIHRIEADLEPTSDETLEDFKKQRLAFLDEIAAMIAQAGT</sequence>